<proteinExistence type="predicted"/>
<protein>
    <recommendedName>
        <fullName evidence="5">Secreted protein</fullName>
    </recommendedName>
</protein>
<keyword evidence="2" id="KW-0732">Signal</keyword>
<reference evidence="3" key="1">
    <citation type="submission" date="2015-04" db="UniProtKB">
        <authorList>
            <consortium name="EnsemblPlants"/>
        </authorList>
    </citation>
    <scope>IDENTIFICATION</scope>
</reference>
<sequence>MYRRIAVAWLLVLLSPGLLAVAGRHPSRPFPTQVLLLLLPVPSGGDRYGELGWRRGRRLGQRAPVVKNPPSPNPNRMTTMFKPISPPPPIYY</sequence>
<evidence type="ECO:0008006" key="5">
    <source>
        <dbReference type="Google" id="ProtNLM"/>
    </source>
</evidence>
<feature type="chain" id="PRO_5002364698" description="Secreted protein" evidence="2">
    <location>
        <begin position="21"/>
        <end position="92"/>
    </location>
</feature>
<name>A0A0E0K6C7_ORYPU</name>
<dbReference type="Gramene" id="OPUNC02G33240.1">
    <property type="protein sequence ID" value="OPUNC02G33240.1"/>
    <property type="gene ID" value="OPUNC02G33240"/>
</dbReference>
<keyword evidence="4" id="KW-1185">Reference proteome</keyword>
<dbReference type="AlphaFoldDB" id="A0A0E0K6C7"/>
<dbReference type="Proteomes" id="UP000026962">
    <property type="component" value="Chromosome 2"/>
</dbReference>
<organism evidence="3">
    <name type="scientific">Oryza punctata</name>
    <name type="common">Red rice</name>
    <dbReference type="NCBI Taxonomy" id="4537"/>
    <lineage>
        <taxon>Eukaryota</taxon>
        <taxon>Viridiplantae</taxon>
        <taxon>Streptophyta</taxon>
        <taxon>Embryophyta</taxon>
        <taxon>Tracheophyta</taxon>
        <taxon>Spermatophyta</taxon>
        <taxon>Magnoliopsida</taxon>
        <taxon>Liliopsida</taxon>
        <taxon>Poales</taxon>
        <taxon>Poaceae</taxon>
        <taxon>BOP clade</taxon>
        <taxon>Oryzoideae</taxon>
        <taxon>Oryzeae</taxon>
        <taxon>Oryzinae</taxon>
        <taxon>Oryza</taxon>
    </lineage>
</organism>
<feature type="signal peptide" evidence="2">
    <location>
        <begin position="1"/>
        <end position="20"/>
    </location>
</feature>
<evidence type="ECO:0000313" key="3">
    <source>
        <dbReference type="EnsemblPlants" id="OPUNC02G33240.1"/>
    </source>
</evidence>
<dbReference type="HOGENOM" id="CLU_2417073_0_0_1"/>
<reference evidence="3" key="2">
    <citation type="submission" date="2018-05" db="EMBL/GenBank/DDBJ databases">
        <title>OpunRS2 (Oryza punctata Reference Sequence Version 2).</title>
        <authorList>
            <person name="Zhang J."/>
            <person name="Kudrna D."/>
            <person name="Lee S."/>
            <person name="Talag J."/>
            <person name="Welchert J."/>
            <person name="Wing R.A."/>
        </authorList>
    </citation>
    <scope>NUCLEOTIDE SEQUENCE [LARGE SCALE GENOMIC DNA]</scope>
</reference>
<accession>A0A0E0K6C7</accession>
<evidence type="ECO:0000256" key="2">
    <source>
        <dbReference type="SAM" id="SignalP"/>
    </source>
</evidence>
<evidence type="ECO:0000313" key="4">
    <source>
        <dbReference type="Proteomes" id="UP000026962"/>
    </source>
</evidence>
<feature type="region of interest" description="Disordered" evidence="1">
    <location>
        <begin position="59"/>
        <end position="92"/>
    </location>
</feature>
<evidence type="ECO:0000256" key="1">
    <source>
        <dbReference type="SAM" id="MobiDB-lite"/>
    </source>
</evidence>
<dbReference type="EnsemblPlants" id="OPUNC02G33240.1">
    <property type="protein sequence ID" value="OPUNC02G33240.1"/>
    <property type="gene ID" value="OPUNC02G33240"/>
</dbReference>